<dbReference type="EMBL" id="CAFBMK010000010">
    <property type="protein sequence ID" value="CAB4896286.1"/>
    <property type="molecule type" value="Genomic_DNA"/>
</dbReference>
<sequence length="108" mass="11424">MSETDQIERVGARLRALRMDRGATQEVAARAIGCSVSTLRRLEAGAVPQAKTAKAVGSFYGCRPSAIWAEDVLVDLQLETDDKNTPAPLVAAGGTTESHVTAPDDTQL</sequence>
<protein>
    <submittedName>
        <fullName evidence="3">Unannotated protein</fullName>
    </submittedName>
</protein>
<dbReference type="SMART" id="SM00530">
    <property type="entry name" value="HTH_XRE"/>
    <property type="match status" value="1"/>
</dbReference>
<dbReference type="GO" id="GO:0003677">
    <property type="term" value="F:DNA binding"/>
    <property type="evidence" value="ECO:0007669"/>
    <property type="project" value="InterPro"/>
</dbReference>
<feature type="compositionally biased region" description="Polar residues" evidence="1">
    <location>
        <begin position="95"/>
        <end position="108"/>
    </location>
</feature>
<dbReference type="InterPro" id="IPR010982">
    <property type="entry name" value="Lambda_DNA-bd_dom_sf"/>
</dbReference>
<evidence type="ECO:0000256" key="1">
    <source>
        <dbReference type="SAM" id="MobiDB-lite"/>
    </source>
</evidence>
<dbReference type="SUPFAM" id="SSF47413">
    <property type="entry name" value="lambda repressor-like DNA-binding domains"/>
    <property type="match status" value="1"/>
</dbReference>
<dbReference type="CDD" id="cd00093">
    <property type="entry name" value="HTH_XRE"/>
    <property type="match status" value="1"/>
</dbReference>
<accession>A0A6J7FLD3</accession>
<dbReference type="Gene3D" id="1.10.260.40">
    <property type="entry name" value="lambda repressor-like DNA-binding domains"/>
    <property type="match status" value="1"/>
</dbReference>
<name>A0A6J7FLD3_9ZZZZ</name>
<dbReference type="PROSITE" id="PS50943">
    <property type="entry name" value="HTH_CROC1"/>
    <property type="match status" value="1"/>
</dbReference>
<proteinExistence type="predicted"/>
<evidence type="ECO:0000259" key="2">
    <source>
        <dbReference type="PROSITE" id="PS50943"/>
    </source>
</evidence>
<dbReference type="Pfam" id="PF13560">
    <property type="entry name" value="HTH_31"/>
    <property type="match status" value="1"/>
</dbReference>
<reference evidence="3" key="1">
    <citation type="submission" date="2020-05" db="EMBL/GenBank/DDBJ databases">
        <authorList>
            <person name="Chiriac C."/>
            <person name="Salcher M."/>
            <person name="Ghai R."/>
            <person name="Kavagutti S V."/>
        </authorList>
    </citation>
    <scope>NUCLEOTIDE SEQUENCE</scope>
</reference>
<feature type="domain" description="HTH cro/C1-type" evidence="2">
    <location>
        <begin position="14"/>
        <end position="67"/>
    </location>
</feature>
<dbReference type="InterPro" id="IPR001387">
    <property type="entry name" value="Cro/C1-type_HTH"/>
</dbReference>
<dbReference type="AlphaFoldDB" id="A0A6J7FLD3"/>
<evidence type="ECO:0000313" key="3">
    <source>
        <dbReference type="EMBL" id="CAB4896286.1"/>
    </source>
</evidence>
<organism evidence="3">
    <name type="scientific">freshwater metagenome</name>
    <dbReference type="NCBI Taxonomy" id="449393"/>
    <lineage>
        <taxon>unclassified sequences</taxon>
        <taxon>metagenomes</taxon>
        <taxon>ecological metagenomes</taxon>
    </lineage>
</organism>
<gene>
    <name evidence="3" type="ORF">UFOPK3564_00319</name>
</gene>
<feature type="region of interest" description="Disordered" evidence="1">
    <location>
        <begin position="84"/>
        <end position="108"/>
    </location>
</feature>